<dbReference type="EMBL" id="ML733420">
    <property type="protein sequence ID" value="KAB8221398.1"/>
    <property type="molecule type" value="Genomic_DNA"/>
</dbReference>
<dbReference type="InterPro" id="IPR001810">
    <property type="entry name" value="F-box_dom"/>
</dbReference>
<dbReference type="PROSITE" id="PS50181">
    <property type="entry name" value="FBOX"/>
    <property type="match status" value="1"/>
</dbReference>
<dbReference type="Proteomes" id="UP000326799">
    <property type="component" value="Unassembled WGS sequence"/>
</dbReference>
<feature type="transmembrane region" description="Helical" evidence="1">
    <location>
        <begin position="223"/>
        <end position="246"/>
    </location>
</feature>
<keyword evidence="1" id="KW-1133">Transmembrane helix</keyword>
<keyword evidence="1" id="KW-0812">Transmembrane</keyword>
<reference evidence="3 4" key="1">
    <citation type="submission" date="2019-04" db="EMBL/GenBank/DDBJ databases">
        <title>Fungal friends and foes A comparative genomics study of 23 Aspergillus species from section Flavi.</title>
        <authorList>
            <consortium name="DOE Joint Genome Institute"/>
            <person name="Kjaerbolling I."/>
            <person name="Vesth T.C."/>
            <person name="Frisvad J.C."/>
            <person name="Nybo J.L."/>
            <person name="Theobald S."/>
            <person name="Kildgaard S."/>
            <person name="Petersen T.I."/>
            <person name="Kuo A."/>
            <person name="Sato A."/>
            <person name="Lyhne E.K."/>
            <person name="Kogle M.E."/>
            <person name="Wiebenga A."/>
            <person name="Kun R.S."/>
            <person name="Lubbers R.J."/>
            <person name="Makela M.R."/>
            <person name="Barry K."/>
            <person name="Chovatia M."/>
            <person name="Clum A."/>
            <person name="Daum C."/>
            <person name="Haridas S."/>
            <person name="He G."/>
            <person name="LaButti K."/>
            <person name="Lipzen A."/>
            <person name="Mondo S."/>
            <person name="Pangilinan J."/>
            <person name="Riley R."/>
            <person name="Salamov A."/>
            <person name="Simmons B.A."/>
            <person name="Magnuson J.K."/>
            <person name="Henrissat B."/>
            <person name="Mortensen U.H."/>
            <person name="Larsen T.O."/>
            <person name="De vries R.P."/>
            <person name="Grigoriev I.V."/>
            <person name="Machida M."/>
            <person name="Baker S.E."/>
            <person name="Andersen M.R."/>
        </authorList>
    </citation>
    <scope>NUCLEOTIDE SEQUENCE [LARGE SCALE GENOMIC DNA]</scope>
    <source>
        <strain evidence="3 4">CBS 126849</strain>
    </source>
</reference>
<keyword evidence="1" id="KW-0472">Membrane</keyword>
<evidence type="ECO:0000313" key="4">
    <source>
        <dbReference type="Proteomes" id="UP000326799"/>
    </source>
</evidence>
<dbReference type="SUPFAM" id="SSF81383">
    <property type="entry name" value="F-box domain"/>
    <property type="match status" value="1"/>
</dbReference>
<accession>A0A5N6EV54</accession>
<name>A0A5N6EV54_9EURO</name>
<keyword evidence="4" id="KW-1185">Reference proteome</keyword>
<dbReference type="Gene3D" id="1.20.1280.50">
    <property type="match status" value="1"/>
</dbReference>
<evidence type="ECO:0000256" key="1">
    <source>
        <dbReference type="SAM" id="Phobius"/>
    </source>
</evidence>
<proteinExistence type="predicted"/>
<protein>
    <recommendedName>
        <fullName evidence="2">F-box domain-containing protein</fullName>
    </recommendedName>
</protein>
<gene>
    <name evidence="3" type="ORF">BDV33DRAFT_79424</name>
</gene>
<dbReference type="Pfam" id="PF12937">
    <property type="entry name" value="F-box-like"/>
    <property type="match status" value="1"/>
</dbReference>
<sequence>MRFKSLKQAPKVKDKKPRVPRNLHTTYLANYIPATVACFNPNPIRQPTTPYRQPTLFEPRIPHQTPSYQDQYQQQHQHTTYIPTQQTMNEIPPQTSNKQLQKTLTALPTELHLQISTYLPYPDALALKHTSRHFYALVYTGVHLKVDWFVERFEQKLECPMEKCSFRTDEAFCNLRIRRIMERRRRHLECRRRTGGCLVVPGRTCQGDLVPAWLKGKGGLGGVLMFGNEVLVLVLGMLFLGVYFLWGVVFGV</sequence>
<dbReference type="AlphaFoldDB" id="A0A5N6EV54"/>
<organism evidence="3 4">
    <name type="scientific">Aspergillus novoparasiticus</name>
    <dbReference type="NCBI Taxonomy" id="986946"/>
    <lineage>
        <taxon>Eukaryota</taxon>
        <taxon>Fungi</taxon>
        <taxon>Dikarya</taxon>
        <taxon>Ascomycota</taxon>
        <taxon>Pezizomycotina</taxon>
        <taxon>Eurotiomycetes</taxon>
        <taxon>Eurotiomycetidae</taxon>
        <taxon>Eurotiales</taxon>
        <taxon>Aspergillaceae</taxon>
        <taxon>Aspergillus</taxon>
        <taxon>Aspergillus subgen. Circumdati</taxon>
    </lineage>
</organism>
<evidence type="ECO:0000313" key="3">
    <source>
        <dbReference type="EMBL" id="KAB8221398.1"/>
    </source>
</evidence>
<evidence type="ECO:0000259" key="2">
    <source>
        <dbReference type="PROSITE" id="PS50181"/>
    </source>
</evidence>
<dbReference type="InterPro" id="IPR036047">
    <property type="entry name" value="F-box-like_dom_sf"/>
</dbReference>
<feature type="domain" description="F-box" evidence="2">
    <location>
        <begin position="101"/>
        <end position="153"/>
    </location>
</feature>